<dbReference type="CDD" id="cd18315">
    <property type="entry name" value="BTB_POZ_BAB-like"/>
    <property type="match status" value="1"/>
</dbReference>
<evidence type="ECO:0000256" key="9">
    <source>
        <dbReference type="ARBA" id="ARBA00023242"/>
    </source>
</evidence>
<feature type="compositionally biased region" description="Low complexity" evidence="11">
    <location>
        <begin position="345"/>
        <end position="363"/>
    </location>
</feature>
<name>A0A5B7CGH2_PORTR</name>
<feature type="domain" description="C2H2-type" evidence="13">
    <location>
        <begin position="441"/>
        <end position="463"/>
    </location>
</feature>
<evidence type="ECO:0000256" key="10">
    <source>
        <dbReference type="PROSITE-ProRule" id="PRU00042"/>
    </source>
</evidence>
<evidence type="ECO:0000313" key="15">
    <source>
        <dbReference type="Proteomes" id="UP000324222"/>
    </source>
</evidence>
<dbReference type="InterPro" id="IPR036236">
    <property type="entry name" value="Znf_C2H2_sf"/>
</dbReference>
<dbReference type="Pfam" id="PF00096">
    <property type="entry name" value="zf-C2H2"/>
    <property type="match status" value="3"/>
</dbReference>
<dbReference type="InterPro" id="IPR013087">
    <property type="entry name" value="Znf_C2H2_type"/>
</dbReference>
<dbReference type="InterPro" id="IPR000210">
    <property type="entry name" value="BTB/POZ_dom"/>
</dbReference>
<dbReference type="GO" id="GO:0008270">
    <property type="term" value="F:zinc ion binding"/>
    <property type="evidence" value="ECO:0007669"/>
    <property type="project" value="UniProtKB-KW"/>
</dbReference>
<feature type="compositionally biased region" description="Polar residues" evidence="11">
    <location>
        <begin position="133"/>
        <end position="142"/>
    </location>
</feature>
<evidence type="ECO:0000313" key="14">
    <source>
        <dbReference type="EMBL" id="MPC08400.1"/>
    </source>
</evidence>
<keyword evidence="7" id="KW-0238">DNA-binding</keyword>
<dbReference type="EMBL" id="VSRR010000028">
    <property type="protein sequence ID" value="MPC08400.1"/>
    <property type="molecule type" value="Genomic_DNA"/>
</dbReference>
<sequence>MECSARVRVASGYPADAACLLTSGAGVRRRHKGPPHFRPFMNTLTDITLACDGQKFSAHKLVLVTCSDYFRTILGDLPCHHPIVYMRGVTAQEMQALIDFMYTGQTDIPQKEVPTLLSTAEALQIKGLGVFNGSENQDSGSKTQRERGNENKRKRSDLSSSVNGLNEESGRSSTAKTLSREDHFLENLYSHHYAFLSSPKQRKLDDKTPSKIPDFISGSHTSTLENSPQKESSSCTGGGDSSQNVSTSLSPGILNNLLHHRKPESSRSSLPRPPSPLPQSPQDRITSETGSSHTSDIAKESLVEKDSSHTSSSHPPQPNPRLEAKAASPRALNYSLAGLGGSKDSLGLGLHGHPSEESSSGHGDTPENLIKTEIKEEALDFSSSTMSENHHSDSSSSALSTNNIGEETRMYLDAFARSANLSWQQNTEEAVESSAGDGRPFVCPICNKCFAKAAILKRHHLAHFRPYVCHLCPRSFTRREVLAEHMLEHTGADLRMPCPVCGMTIKRKRNLQAHIKVKHPDYYQQKSAKREAMC</sequence>
<dbReference type="PROSITE" id="PS00028">
    <property type="entry name" value="ZINC_FINGER_C2H2_1"/>
    <property type="match status" value="3"/>
</dbReference>
<feature type="region of interest" description="Disordered" evidence="11">
    <location>
        <begin position="131"/>
        <end position="177"/>
    </location>
</feature>
<evidence type="ECO:0000256" key="7">
    <source>
        <dbReference type="ARBA" id="ARBA00023125"/>
    </source>
</evidence>
<keyword evidence="5" id="KW-0862">Zinc</keyword>
<feature type="compositionally biased region" description="Polar residues" evidence="11">
    <location>
        <begin position="218"/>
        <end position="250"/>
    </location>
</feature>
<keyword evidence="2" id="KW-0479">Metal-binding</keyword>
<dbReference type="InterPro" id="IPR050457">
    <property type="entry name" value="ZnFinger_BTB_dom_contain"/>
</dbReference>
<evidence type="ECO:0000259" key="13">
    <source>
        <dbReference type="PROSITE" id="PS50157"/>
    </source>
</evidence>
<feature type="region of interest" description="Disordered" evidence="11">
    <location>
        <begin position="381"/>
        <end position="401"/>
    </location>
</feature>
<keyword evidence="4 10" id="KW-0863">Zinc-finger</keyword>
<accession>A0A5B7CGH2</accession>
<evidence type="ECO:0000256" key="6">
    <source>
        <dbReference type="ARBA" id="ARBA00023015"/>
    </source>
</evidence>
<protein>
    <submittedName>
        <fullName evidence="14">Longitudinals lacking protein-like</fullName>
    </submittedName>
</protein>
<reference evidence="14 15" key="1">
    <citation type="submission" date="2019-05" db="EMBL/GenBank/DDBJ databases">
        <title>Another draft genome of Portunus trituberculatus and its Hox gene families provides insights of decapod evolution.</title>
        <authorList>
            <person name="Jeong J.-H."/>
            <person name="Song I."/>
            <person name="Kim S."/>
            <person name="Choi T."/>
            <person name="Kim D."/>
            <person name="Ryu S."/>
            <person name="Kim W."/>
        </authorList>
    </citation>
    <scope>NUCLEOTIDE SEQUENCE [LARGE SCALE GENOMIC DNA]</scope>
    <source>
        <tissue evidence="14">Muscle</tissue>
    </source>
</reference>
<organism evidence="14 15">
    <name type="scientific">Portunus trituberculatus</name>
    <name type="common">Swimming crab</name>
    <name type="synonym">Neptunus trituberculatus</name>
    <dbReference type="NCBI Taxonomy" id="210409"/>
    <lineage>
        <taxon>Eukaryota</taxon>
        <taxon>Metazoa</taxon>
        <taxon>Ecdysozoa</taxon>
        <taxon>Arthropoda</taxon>
        <taxon>Crustacea</taxon>
        <taxon>Multicrustacea</taxon>
        <taxon>Malacostraca</taxon>
        <taxon>Eumalacostraca</taxon>
        <taxon>Eucarida</taxon>
        <taxon>Decapoda</taxon>
        <taxon>Pleocyemata</taxon>
        <taxon>Brachyura</taxon>
        <taxon>Eubrachyura</taxon>
        <taxon>Portunoidea</taxon>
        <taxon>Portunidae</taxon>
        <taxon>Portuninae</taxon>
        <taxon>Portunus</taxon>
    </lineage>
</organism>
<gene>
    <name evidence="14" type="primary">lolal_4</name>
    <name evidence="14" type="ORF">E2C01_000986</name>
</gene>
<comment type="caution">
    <text evidence="14">The sequence shown here is derived from an EMBL/GenBank/DDBJ whole genome shotgun (WGS) entry which is preliminary data.</text>
</comment>
<keyword evidence="8" id="KW-0804">Transcription</keyword>
<feature type="region of interest" description="Disordered" evidence="11">
    <location>
        <begin position="345"/>
        <end position="367"/>
    </location>
</feature>
<dbReference type="PANTHER" id="PTHR46105:SF5">
    <property type="entry name" value="ZINC FINGER AND BTB DOMAIN-CONTAINING PROTEIN 44 ISOFORM X1"/>
    <property type="match status" value="1"/>
</dbReference>
<feature type="compositionally biased region" description="Polar residues" evidence="11">
    <location>
        <begin position="283"/>
        <end position="295"/>
    </location>
</feature>
<dbReference type="GO" id="GO:0005634">
    <property type="term" value="C:nucleus"/>
    <property type="evidence" value="ECO:0007669"/>
    <property type="project" value="UniProtKB-SubCell"/>
</dbReference>
<dbReference type="Gene3D" id="3.30.160.60">
    <property type="entry name" value="Classic Zinc Finger"/>
    <property type="match status" value="2"/>
</dbReference>
<dbReference type="OrthoDB" id="9998363at2759"/>
<evidence type="ECO:0000256" key="1">
    <source>
        <dbReference type="ARBA" id="ARBA00004123"/>
    </source>
</evidence>
<dbReference type="SUPFAM" id="SSF54695">
    <property type="entry name" value="POZ domain"/>
    <property type="match status" value="1"/>
</dbReference>
<feature type="compositionally biased region" description="Polar residues" evidence="11">
    <location>
        <begin position="158"/>
        <end position="177"/>
    </location>
</feature>
<keyword evidence="15" id="KW-1185">Reference proteome</keyword>
<dbReference type="GO" id="GO:0000981">
    <property type="term" value="F:DNA-binding transcription factor activity, RNA polymerase II-specific"/>
    <property type="evidence" value="ECO:0007669"/>
    <property type="project" value="TreeGrafter"/>
</dbReference>
<dbReference type="AlphaFoldDB" id="A0A5B7CGH2"/>
<feature type="domain" description="BTB" evidence="12">
    <location>
        <begin position="45"/>
        <end position="110"/>
    </location>
</feature>
<evidence type="ECO:0000259" key="12">
    <source>
        <dbReference type="PROSITE" id="PS50097"/>
    </source>
</evidence>
<evidence type="ECO:0000256" key="4">
    <source>
        <dbReference type="ARBA" id="ARBA00022771"/>
    </source>
</evidence>
<feature type="compositionally biased region" description="Basic and acidic residues" evidence="11">
    <location>
        <begin position="296"/>
        <end position="308"/>
    </location>
</feature>
<evidence type="ECO:0000256" key="2">
    <source>
        <dbReference type="ARBA" id="ARBA00022723"/>
    </source>
</evidence>
<dbReference type="PROSITE" id="PS50157">
    <property type="entry name" value="ZINC_FINGER_C2H2_2"/>
    <property type="match status" value="2"/>
</dbReference>
<evidence type="ECO:0000256" key="8">
    <source>
        <dbReference type="ARBA" id="ARBA00023163"/>
    </source>
</evidence>
<dbReference type="SMART" id="SM00355">
    <property type="entry name" value="ZnF_C2H2"/>
    <property type="match status" value="3"/>
</dbReference>
<keyword evidence="9" id="KW-0539">Nucleus</keyword>
<dbReference type="GO" id="GO:0000978">
    <property type="term" value="F:RNA polymerase II cis-regulatory region sequence-specific DNA binding"/>
    <property type="evidence" value="ECO:0007669"/>
    <property type="project" value="TreeGrafter"/>
</dbReference>
<evidence type="ECO:0000256" key="5">
    <source>
        <dbReference type="ARBA" id="ARBA00022833"/>
    </source>
</evidence>
<dbReference type="Gene3D" id="3.30.710.10">
    <property type="entry name" value="Potassium Channel Kv1.1, Chain A"/>
    <property type="match status" value="1"/>
</dbReference>
<evidence type="ECO:0000256" key="3">
    <source>
        <dbReference type="ARBA" id="ARBA00022737"/>
    </source>
</evidence>
<dbReference type="InterPro" id="IPR011333">
    <property type="entry name" value="SKP1/BTB/POZ_sf"/>
</dbReference>
<proteinExistence type="predicted"/>
<feature type="domain" description="C2H2-type" evidence="13">
    <location>
        <begin position="467"/>
        <end position="494"/>
    </location>
</feature>
<keyword evidence="6" id="KW-0805">Transcription regulation</keyword>
<dbReference type="Proteomes" id="UP000324222">
    <property type="component" value="Unassembled WGS sequence"/>
</dbReference>
<dbReference type="PROSITE" id="PS50097">
    <property type="entry name" value="BTB"/>
    <property type="match status" value="1"/>
</dbReference>
<keyword evidence="3" id="KW-0677">Repeat</keyword>
<dbReference type="Pfam" id="PF00651">
    <property type="entry name" value="BTB"/>
    <property type="match status" value="1"/>
</dbReference>
<dbReference type="PANTHER" id="PTHR46105">
    <property type="entry name" value="AGAP004733-PA"/>
    <property type="match status" value="1"/>
</dbReference>
<comment type="subcellular location">
    <subcellularLocation>
        <location evidence="1">Nucleus</location>
    </subcellularLocation>
</comment>
<dbReference type="SUPFAM" id="SSF57667">
    <property type="entry name" value="beta-beta-alpha zinc fingers"/>
    <property type="match status" value="2"/>
</dbReference>
<feature type="region of interest" description="Disordered" evidence="11">
    <location>
        <begin position="200"/>
        <end position="327"/>
    </location>
</feature>
<evidence type="ECO:0000256" key="11">
    <source>
        <dbReference type="SAM" id="MobiDB-lite"/>
    </source>
</evidence>
<dbReference type="SMART" id="SM00225">
    <property type="entry name" value="BTB"/>
    <property type="match status" value="1"/>
</dbReference>